<dbReference type="NCBIfam" id="TIGR01764">
    <property type="entry name" value="excise"/>
    <property type="match status" value="1"/>
</dbReference>
<accession>A0A4Y7RIT8</accession>
<feature type="domain" description="Helix-turn-helix" evidence="1">
    <location>
        <begin position="4"/>
        <end position="53"/>
    </location>
</feature>
<evidence type="ECO:0000313" key="3">
    <source>
        <dbReference type="Proteomes" id="UP000298324"/>
    </source>
</evidence>
<dbReference type="InterPro" id="IPR009061">
    <property type="entry name" value="DNA-bd_dom_put_sf"/>
</dbReference>
<comment type="caution">
    <text evidence="2">The sequence shown here is derived from an EMBL/GenBank/DDBJ whole genome shotgun (WGS) entry which is preliminary data.</text>
</comment>
<protein>
    <submittedName>
        <fullName evidence="2">Helix-turn-helix domain protein</fullName>
    </submittedName>
</protein>
<dbReference type="Gene3D" id="1.10.10.10">
    <property type="entry name" value="Winged helix-like DNA-binding domain superfamily/Winged helix DNA-binding domain"/>
    <property type="match status" value="1"/>
</dbReference>
<name>A0A4Y7RIT8_9FIRM</name>
<dbReference type="SUPFAM" id="SSF46955">
    <property type="entry name" value="Putative DNA-binding domain"/>
    <property type="match status" value="1"/>
</dbReference>
<dbReference type="EMBL" id="QFGA01000001">
    <property type="protein sequence ID" value="TEB08639.1"/>
    <property type="molecule type" value="Genomic_DNA"/>
</dbReference>
<dbReference type="AlphaFoldDB" id="A0A4Y7RIT8"/>
<dbReference type="GO" id="GO:0003677">
    <property type="term" value="F:DNA binding"/>
    <property type="evidence" value="ECO:0007669"/>
    <property type="project" value="InterPro"/>
</dbReference>
<sequence length="60" mass="7039">MQELLTPQEAANLLKVHLRTVYIYLRSGELPAAKVGDNWRIRPSDLEKFIEKRMVKDTKK</sequence>
<gene>
    <name evidence="2" type="ORF">Psch_02205</name>
</gene>
<dbReference type="InterPro" id="IPR041657">
    <property type="entry name" value="HTH_17"/>
</dbReference>
<evidence type="ECO:0000313" key="2">
    <source>
        <dbReference type="EMBL" id="TEB08639.1"/>
    </source>
</evidence>
<dbReference type="Pfam" id="PF12728">
    <property type="entry name" value="HTH_17"/>
    <property type="match status" value="1"/>
</dbReference>
<evidence type="ECO:0000259" key="1">
    <source>
        <dbReference type="Pfam" id="PF12728"/>
    </source>
</evidence>
<keyword evidence="3" id="KW-1185">Reference proteome</keyword>
<organism evidence="2 3">
    <name type="scientific">Pelotomaculum schinkii</name>
    <dbReference type="NCBI Taxonomy" id="78350"/>
    <lineage>
        <taxon>Bacteria</taxon>
        <taxon>Bacillati</taxon>
        <taxon>Bacillota</taxon>
        <taxon>Clostridia</taxon>
        <taxon>Eubacteriales</taxon>
        <taxon>Desulfotomaculaceae</taxon>
        <taxon>Pelotomaculum</taxon>
    </lineage>
</organism>
<dbReference type="RefSeq" id="WP_190240153.1">
    <property type="nucleotide sequence ID" value="NZ_QFGA01000001.1"/>
</dbReference>
<reference evidence="2 3" key="1">
    <citation type="journal article" date="2018" name="Environ. Microbiol.">
        <title>Novel energy conservation strategies and behaviour of Pelotomaculum schinkii driving syntrophic propionate catabolism.</title>
        <authorList>
            <person name="Hidalgo-Ahumada C.A.P."/>
            <person name="Nobu M.K."/>
            <person name="Narihiro T."/>
            <person name="Tamaki H."/>
            <person name="Liu W.T."/>
            <person name="Kamagata Y."/>
            <person name="Stams A.J.M."/>
            <person name="Imachi H."/>
            <person name="Sousa D.Z."/>
        </authorList>
    </citation>
    <scope>NUCLEOTIDE SEQUENCE [LARGE SCALE GENOMIC DNA]</scope>
    <source>
        <strain evidence="2 3">HH</strain>
    </source>
</reference>
<dbReference type="Proteomes" id="UP000298324">
    <property type="component" value="Unassembled WGS sequence"/>
</dbReference>
<dbReference type="InterPro" id="IPR010093">
    <property type="entry name" value="SinI_DNA-bd"/>
</dbReference>
<dbReference type="InterPro" id="IPR036388">
    <property type="entry name" value="WH-like_DNA-bd_sf"/>
</dbReference>
<proteinExistence type="predicted"/>